<evidence type="ECO:0000313" key="1">
    <source>
        <dbReference type="EMBL" id="MDU0352506.1"/>
    </source>
</evidence>
<proteinExistence type="predicted"/>
<name>A0ABU3SR78_9ALTE</name>
<protein>
    <submittedName>
        <fullName evidence="1">Uncharacterized protein</fullName>
    </submittedName>
</protein>
<gene>
    <name evidence="1" type="ORF">RS130_00040</name>
</gene>
<evidence type="ECO:0000313" key="2">
    <source>
        <dbReference type="Proteomes" id="UP001247805"/>
    </source>
</evidence>
<reference evidence="1 2" key="1">
    <citation type="submission" date="2023-10" db="EMBL/GenBank/DDBJ databases">
        <title>Glaciecola aquimarina strain GGW-M5 nov., isolated from a coastal seawater.</title>
        <authorList>
            <person name="Bayburt H."/>
            <person name="Kim J.M."/>
            <person name="Choi B.J."/>
            <person name="Jeon C.O."/>
        </authorList>
    </citation>
    <scope>NUCLEOTIDE SEQUENCE [LARGE SCALE GENOMIC DNA]</scope>
    <source>
        <strain evidence="1 2">KCTC 32108</strain>
    </source>
</reference>
<sequence length="47" mass="5026">MMPTTVAATAGVDGINSFSDFLTVASESIWKDTEGEVEFGMLLRSRG</sequence>
<organism evidence="1 2">
    <name type="scientific">Paraglaciecola aquimarina</name>
    <dbReference type="NCBI Taxonomy" id="1235557"/>
    <lineage>
        <taxon>Bacteria</taxon>
        <taxon>Pseudomonadati</taxon>
        <taxon>Pseudomonadota</taxon>
        <taxon>Gammaproteobacteria</taxon>
        <taxon>Alteromonadales</taxon>
        <taxon>Alteromonadaceae</taxon>
        <taxon>Paraglaciecola</taxon>
    </lineage>
</organism>
<dbReference type="EMBL" id="JAWDIO010000001">
    <property type="protein sequence ID" value="MDU0352506.1"/>
    <property type="molecule type" value="Genomic_DNA"/>
</dbReference>
<dbReference type="RefSeq" id="WP_316024224.1">
    <property type="nucleotide sequence ID" value="NZ_JAWDIO010000001.1"/>
</dbReference>
<accession>A0ABU3SR78</accession>
<comment type="caution">
    <text evidence="1">The sequence shown here is derived from an EMBL/GenBank/DDBJ whole genome shotgun (WGS) entry which is preliminary data.</text>
</comment>
<dbReference type="Proteomes" id="UP001247805">
    <property type="component" value="Unassembled WGS sequence"/>
</dbReference>
<keyword evidence="2" id="KW-1185">Reference proteome</keyword>